<evidence type="ECO:0000256" key="1">
    <source>
        <dbReference type="SAM" id="Phobius"/>
    </source>
</evidence>
<dbReference type="KEGG" id="csr:Cspa_c27260"/>
<organism evidence="2 3">
    <name type="scientific">Clostridium saccharoperbutylacetonicum N1-4(HMT)</name>
    <dbReference type="NCBI Taxonomy" id="931276"/>
    <lineage>
        <taxon>Bacteria</taxon>
        <taxon>Bacillati</taxon>
        <taxon>Bacillota</taxon>
        <taxon>Clostridia</taxon>
        <taxon>Eubacteriales</taxon>
        <taxon>Clostridiaceae</taxon>
        <taxon>Clostridium</taxon>
    </lineage>
</organism>
<keyword evidence="1" id="KW-0812">Transmembrane</keyword>
<name>M1MP30_9CLOT</name>
<dbReference type="HOGENOM" id="CLU_148531_0_0_9"/>
<dbReference type="RefSeq" id="WP_015392810.1">
    <property type="nucleotide sequence ID" value="NC_020291.1"/>
</dbReference>
<dbReference type="eggNOG" id="ENOG503289U">
    <property type="taxonomic scope" value="Bacteria"/>
</dbReference>
<dbReference type="AlphaFoldDB" id="M1MP30"/>
<protein>
    <recommendedName>
        <fullName evidence="4">Prepilin-type N-terminal cleavage/methylation domain-containing protein</fullName>
    </recommendedName>
</protein>
<feature type="transmembrane region" description="Helical" evidence="1">
    <location>
        <begin position="6"/>
        <end position="30"/>
    </location>
</feature>
<gene>
    <name evidence="2" type="ORF">Cspa_c27260</name>
</gene>
<sequence>MKKQGSILIEVMASIMILSLTTTFVVSACIQSNNIAKKRILHEEVERSVCNLMKEFKFNVPKKDILSMLDNGEVGFKYDKDFSNKLIEVPIKELEKGSDIEVSKLQDDKFGLKLKIKAEIKRNDNDVLIEKEFTKSWWMDEV</sequence>
<evidence type="ECO:0000313" key="3">
    <source>
        <dbReference type="Proteomes" id="UP000011728"/>
    </source>
</evidence>
<dbReference type="OrthoDB" id="1933953at2"/>
<dbReference type="Proteomes" id="UP000011728">
    <property type="component" value="Chromosome"/>
</dbReference>
<dbReference type="PROSITE" id="PS51257">
    <property type="entry name" value="PROKAR_LIPOPROTEIN"/>
    <property type="match status" value="1"/>
</dbReference>
<accession>M1MP30</accession>
<dbReference type="STRING" id="36745.CLSAP_24740"/>
<keyword evidence="1" id="KW-1133">Transmembrane helix</keyword>
<evidence type="ECO:0008006" key="4">
    <source>
        <dbReference type="Google" id="ProtNLM"/>
    </source>
</evidence>
<dbReference type="EMBL" id="CP004121">
    <property type="protein sequence ID" value="AGF56491.1"/>
    <property type="molecule type" value="Genomic_DNA"/>
</dbReference>
<keyword evidence="1" id="KW-0472">Membrane</keyword>
<proteinExistence type="predicted"/>
<evidence type="ECO:0000313" key="2">
    <source>
        <dbReference type="EMBL" id="AGF56491.1"/>
    </source>
</evidence>
<reference evidence="2 3" key="1">
    <citation type="submission" date="2013-02" db="EMBL/GenBank/DDBJ databases">
        <title>Genome sequence of Clostridium saccharoperbutylacetonicum N1-4(HMT).</title>
        <authorList>
            <person name="Poehlein A."/>
            <person name="Daniel R."/>
        </authorList>
    </citation>
    <scope>NUCLEOTIDE SEQUENCE [LARGE SCALE GENOMIC DNA]</scope>
    <source>
        <strain evidence="3">N1-4(HMT)</strain>
    </source>
</reference>
<dbReference type="PATRIC" id="fig|931276.5.peg.2738"/>
<keyword evidence="3" id="KW-1185">Reference proteome</keyword>